<dbReference type="EMBL" id="FQUG01000006">
    <property type="protein sequence ID" value="SHF01268.1"/>
    <property type="molecule type" value="Genomic_DNA"/>
</dbReference>
<organism evidence="1 2">
    <name type="scientific">Schwartzia succinivorans DSM 10502</name>
    <dbReference type="NCBI Taxonomy" id="1123243"/>
    <lineage>
        <taxon>Bacteria</taxon>
        <taxon>Bacillati</taxon>
        <taxon>Bacillota</taxon>
        <taxon>Negativicutes</taxon>
        <taxon>Selenomonadales</taxon>
        <taxon>Selenomonadaceae</taxon>
        <taxon>Schwartzia</taxon>
    </lineage>
</organism>
<dbReference type="STRING" id="1123243.SAMN02745190_01644"/>
<sequence length="99" mass="11987">MRGPNGKHVIRITMDEYIKWQSWDEWPEREDNPPLTVETLFWYDGQEYMVTRIGHRYAIVTQPAFKEVISNENFKDLLEMPFLNGKSFRALIREFLFEE</sequence>
<gene>
    <name evidence="1" type="ORF">SAMN02745190_01644</name>
</gene>
<reference evidence="1 2" key="1">
    <citation type="submission" date="2016-11" db="EMBL/GenBank/DDBJ databases">
        <authorList>
            <person name="Jaros S."/>
            <person name="Januszkiewicz K."/>
            <person name="Wedrychowicz H."/>
        </authorList>
    </citation>
    <scope>NUCLEOTIDE SEQUENCE [LARGE SCALE GENOMIC DNA]</scope>
    <source>
        <strain evidence="1 2">DSM 10502</strain>
    </source>
</reference>
<keyword evidence="2" id="KW-1185">Reference proteome</keyword>
<name>A0A1M4Y6C8_9FIRM</name>
<protein>
    <submittedName>
        <fullName evidence="1">Uncharacterized protein</fullName>
    </submittedName>
</protein>
<evidence type="ECO:0000313" key="2">
    <source>
        <dbReference type="Proteomes" id="UP000184404"/>
    </source>
</evidence>
<proteinExistence type="predicted"/>
<dbReference type="AlphaFoldDB" id="A0A1M4Y6C8"/>
<accession>A0A1M4Y6C8</accession>
<evidence type="ECO:0000313" key="1">
    <source>
        <dbReference type="EMBL" id="SHF01268.1"/>
    </source>
</evidence>
<dbReference type="Proteomes" id="UP000184404">
    <property type="component" value="Unassembled WGS sequence"/>
</dbReference>